<protein>
    <submittedName>
        <fullName evidence="1">Uncharacterized protein</fullName>
    </submittedName>
</protein>
<organism evidence="1 2">
    <name type="scientific">Blastomyces silverae</name>
    <dbReference type="NCBI Taxonomy" id="2060906"/>
    <lineage>
        <taxon>Eukaryota</taxon>
        <taxon>Fungi</taxon>
        <taxon>Dikarya</taxon>
        <taxon>Ascomycota</taxon>
        <taxon>Pezizomycotina</taxon>
        <taxon>Eurotiomycetes</taxon>
        <taxon>Eurotiomycetidae</taxon>
        <taxon>Onygenales</taxon>
        <taxon>Ajellomycetaceae</taxon>
        <taxon>Blastomyces</taxon>
    </lineage>
</organism>
<proteinExistence type="predicted"/>
<comment type="caution">
    <text evidence="1">The sequence shown here is derived from an EMBL/GenBank/DDBJ whole genome shotgun (WGS) entry which is preliminary data.</text>
</comment>
<reference evidence="2" key="1">
    <citation type="journal article" date="2015" name="PLoS Genet.">
        <title>The dynamic genome and transcriptome of the human fungal pathogen Blastomyces and close relative Emmonsia.</title>
        <authorList>
            <person name="Munoz J.F."/>
            <person name="Gauthier G.M."/>
            <person name="Desjardins C.A."/>
            <person name="Gallo J.E."/>
            <person name="Holder J."/>
            <person name="Sullivan T.D."/>
            <person name="Marty A.J."/>
            <person name="Carmen J.C."/>
            <person name="Chen Z."/>
            <person name="Ding L."/>
            <person name="Gujja S."/>
            <person name="Magrini V."/>
            <person name="Misas E."/>
            <person name="Mitreva M."/>
            <person name="Priest M."/>
            <person name="Saif S."/>
            <person name="Whiston E.A."/>
            <person name="Young S."/>
            <person name="Zeng Q."/>
            <person name="Goldman W.E."/>
            <person name="Mardis E.R."/>
            <person name="Taylor J.W."/>
            <person name="McEwen J.G."/>
            <person name="Clay O.K."/>
            <person name="Klein B.S."/>
            <person name="Cuomo C.A."/>
        </authorList>
    </citation>
    <scope>NUCLEOTIDE SEQUENCE [LARGE SCALE GENOMIC DNA]</scope>
    <source>
        <strain evidence="2">UAMH 139</strain>
    </source>
</reference>
<feature type="non-terminal residue" evidence="1">
    <location>
        <position position="71"/>
    </location>
</feature>
<accession>A0A0H1B301</accession>
<name>A0A0H1B301_9EURO</name>
<evidence type="ECO:0000313" key="2">
    <source>
        <dbReference type="Proteomes" id="UP000053573"/>
    </source>
</evidence>
<keyword evidence="2" id="KW-1185">Reference proteome</keyword>
<sequence length="71" mass="8338">KDLKLFSNYNSVNILKLSLFDSSSSHRDTVKKTSSIYNLYLMSIKLTQIKMKFLFKSLCEAVIFRQHLTFI</sequence>
<dbReference type="AlphaFoldDB" id="A0A0H1B301"/>
<feature type="non-terminal residue" evidence="1">
    <location>
        <position position="1"/>
    </location>
</feature>
<dbReference type="EMBL" id="LDEV01003493">
    <property type="protein sequence ID" value="KLJ05775.1"/>
    <property type="molecule type" value="Genomic_DNA"/>
</dbReference>
<dbReference type="Proteomes" id="UP000053573">
    <property type="component" value="Unassembled WGS sequence"/>
</dbReference>
<evidence type="ECO:0000313" key="1">
    <source>
        <dbReference type="EMBL" id="KLJ05775.1"/>
    </source>
</evidence>
<gene>
    <name evidence="1" type="ORF">EMPG_10780</name>
</gene>